<dbReference type="Pfam" id="PF10934">
    <property type="entry name" value="Sheath_initiator"/>
    <property type="match status" value="1"/>
</dbReference>
<dbReference type="Proteomes" id="UP000728968">
    <property type="component" value="Unassembled WGS sequence"/>
</dbReference>
<dbReference type="RefSeq" id="WP_204715812.1">
    <property type="nucleotide sequence ID" value="NZ_JACJLT010000018.1"/>
</dbReference>
<reference evidence="1 2" key="1">
    <citation type="journal article" date="2021" name="Sci. Rep.">
        <title>The distribution of antibiotic resistance genes in chicken gut microbiota commensals.</title>
        <authorList>
            <person name="Juricova H."/>
            <person name="Matiasovicova J."/>
            <person name="Kubasova T."/>
            <person name="Cejkova D."/>
            <person name="Rychlik I."/>
        </authorList>
    </citation>
    <scope>NUCLEOTIDE SEQUENCE [LARGE SCALE GENOMIC DNA]</scope>
    <source>
        <strain evidence="1 2">An425</strain>
    </source>
</reference>
<name>A0ABS2FZV9_FUSMR</name>
<dbReference type="EMBL" id="JACJLT010000018">
    <property type="protein sequence ID" value="MBM6874691.1"/>
    <property type="molecule type" value="Genomic_DNA"/>
</dbReference>
<keyword evidence="2" id="KW-1185">Reference proteome</keyword>
<dbReference type="InterPro" id="IPR020288">
    <property type="entry name" value="Sheath_initiator"/>
</dbReference>
<evidence type="ECO:0000313" key="2">
    <source>
        <dbReference type="Proteomes" id="UP000728968"/>
    </source>
</evidence>
<proteinExistence type="predicted"/>
<organism evidence="1 2">
    <name type="scientific">Fusobacterium mortiferum</name>
    <dbReference type="NCBI Taxonomy" id="850"/>
    <lineage>
        <taxon>Bacteria</taxon>
        <taxon>Fusobacteriati</taxon>
        <taxon>Fusobacteriota</taxon>
        <taxon>Fusobacteriia</taxon>
        <taxon>Fusobacteriales</taxon>
        <taxon>Fusobacteriaceae</taxon>
        <taxon>Fusobacterium</taxon>
    </lineage>
</organism>
<dbReference type="Gene3D" id="3.10.450.40">
    <property type="match status" value="1"/>
</dbReference>
<comment type="caution">
    <text evidence="1">The sequence shown here is derived from an EMBL/GenBank/DDBJ whole genome shotgun (WGS) entry which is preliminary data.</text>
</comment>
<evidence type="ECO:0000313" key="1">
    <source>
        <dbReference type="EMBL" id="MBM6874691.1"/>
    </source>
</evidence>
<protein>
    <submittedName>
        <fullName evidence="1">DUF2634 domain-containing protein</fullName>
    </submittedName>
</protein>
<accession>A0ABS2FZV9</accession>
<gene>
    <name evidence="1" type="ORF">H6A04_03325</name>
</gene>
<sequence length="148" mass="17322">MSIFPARMTEEIQKTVVDDKKSGYKDIYFDVKSKKIVVEDGKVQIATKKQQIQQWLYLLINTEFGKYKVYENTEFGISFLYEMRGHEYYSSGFTIAQIQDELAEKIKLHKCIDEVKEIKIEKKFNSLVITVVLEVDAETVESEVIYNV</sequence>